<name>A0A968GDY8_9SPIO</name>
<dbReference type="Gene3D" id="3.40.50.2300">
    <property type="match status" value="2"/>
</dbReference>
<dbReference type="InterPro" id="IPR050957">
    <property type="entry name" value="BMP_lipoprotein"/>
</dbReference>
<dbReference type="CDD" id="cd06354">
    <property type="entry name" value="PBP1_PrnA-like"/>
    <property type="match status" value="1"/>
</dbReference>
<evidence type="ECO:0000256" key="9">
    <source>
        <dbReference type="SAM" id="SignalP"/>
    </source>
</evidence>
<dbReference type="AlphaFoldDB" id="A0A968GDY8"/>
<dbReference type="GO" id="GO:0005886">
    <property type="term" value="C:plasma membrane"/>
    <property type="evidence" value="ECO:0007669"/>
    <property type="project" value="UniProtKB-SubCell"/>
</dbReference>
<keyword evidence="4" id="KW-1003">Cell membrane</keyword>
<evidence type="ECO:0000259" key="10">
    <source>
        <dbReference type="Pfam" id="PF02608"/>
    </source>
</evidence>
<evidence type="ECO:0000256" key="1">
    <source>
        <dbReference type="ARBA" id="ARBA00004193"/>
    </source>
</evidence>
<comment type="caution">
    <text evidence="11">The sequence shown here is derived from an EMBL/GenBank/DDBJ whole genome shotgun (WGS) entry which is preliminary data.</text>
</comment>
<reference evidence="11" key="1">
    <citation type="submission" date="2020-03" db="EMBL/GenBank/DDBJ databases">
        <title>Spirochaetal bacteria isolated from arthropods constitute a novel genus Entomospira genus novum within the order Spirochaetales.</title>
        <authorList>
            <person name="Grana-Miraglia L."/>
            <person name="Sikutova S."/>
            <person name="Fingerle V."/>
            <person name="Sing A."/>
            <person name="Castillo-Ramirez S."/>
            <person name="Margos G."/>
            <person name="Rudolf I."/>
        </authorList>
    </citation>
    <scope>NUCLEOTIDE SEQUENCE</scope>
    <source>
        <strain evidence="11">BR208</strain>
    </source>
</reference>
<proteinExistence type="inferred from homology"/>
<dbReference type="Proteomes" id="UP000752013">
    <property type="component" value="Unassembled WGS sequence"/>
</dbReference>
<dbReference type="EMBL" id="JAATLK010000001">
    <property type="protein sequence ID" value="NIZ46438.1"/>
    <property type="molecule type" value="Genomic_DNA"/>
</dbReference>
<evidence type="ECO:0000256" key="6">
    <source>
        <dbReference type="ARBA" id="ARBA00023136"/>
    </source>
</evidence>
<feature type="signal peptide" evidence="9">
    <location>
        <begin position="1"/>
        <end position="22"/>
    </location>
</feature>
<sequence>MKRLVKGLALMAAMITVSCVNKGGQEASQLEIMLVTEGAGIEDKSFNASAWRGITGYFGDTPESTKHRGTRYEYINAVTQDQIFNNINIAVDENPRLVMGTGFTFEEPMQRVAVVHPDQKFLLIDAPHGDFENIRAVLFKEHEGAFLVGVVAALQAIEDGVENPKFGFVGGLQGDVITRFELGYIQGVKSILPDAVIEDYYAESWSAADRGKTKAKAWFNNGFYAIFSAAGATGSGVIAEAKEQRMAGKNVWAIGVDSDQYEDGIYLVATGESAVLTSMIKLVENAVSDTLHDLDNDLFTGGTFHYGLLEEGVAFSERNPALSPSVIAQTHAIAERIRLGEIVVLETYAEVNNAGLIPSGLTLS</sequence>
<evidence type="ECO:0000256" key="5">
    <source>
        <dbReference type="ARBA" id="ARBA00022729"/>
    </source>
</evidence>
<keyword evidence="6" id="KW-0472">Membrane</keyword>
<dbReference type="Pfam" id="PF02608">
    <property type="entry name" value="Bmp"/>
    <property type="match status" value="1"/>
</dbReference>
<feature type="domain" description="ABC transporter substrate-binding protein PnrA-like" evidence="10">
    <location>
        <begin position="32"/>
        <end position="344"/>
    </location>
</feature>
<organism evidence="11 12">
    <name type="scientific">Entomospira nematocerorum</name>
    <dbReference type="NCBI Taxonomy" id="2719987"/>
    <lineage>
        <taxon>Bacteria</taxon>
        <taxon>Pseudomonadati</taxon>
        <taxon>Spirochaetota</taxon>
        <taxon>Spirochaetia</taxon>
        <taxon>Spirochaetales</taxon>
        <taxon>Spirochaetaceae</taxon>
        <taxon>Entomospira</taxon>
    </lineage>
</organism>
<accession>A0A968GDY8</accession>
<keyword evidence="12" id="KW-1185">Reference proteome</keyword>
<dbReference type="InterPro" id="IPR028082">
    <property type="entry name" value="Peripla_BP_I"/>
</dbReference>
<dbReference type="InterPro" id="IPR003760">
    <property type="entry name" value="PnrA-like"/>
</dbReference>
<keyword evidence="7" id="KW-0564">Palmitate</keyword>
<dbReference type="SUPFAM" id="SSF53822">
    <property type="entry name" value="Periplasmic binding protein-like I"/>
    <property type="match status" value="1"/>
</dbReference>
<gene>
    <name evidence="11" type="ORF">HCT46_00650</name>
</gene>
<evidence type="ECO:0000256" key="3">
    <source>
        <dbReference type="ARBA" id="ARBA00022448"/>
    </source>
</evidence>
<evidence type="ECO:0000256" key="2">
    <source>
        <dbReference type="ARBA" id="ARBA00008610"/>
    </source>
</evidence>
<comment type="similarity">
    <text evidence="2">Belongs to the BMP lipoprotein family.</text>
</comment>
<dbReference type="PANTHER" id="PTHR34296:SF2">
    <property type="entry name" value="ABC TRANSPORTER GUANOSINE-BINDING PROTEIN NUPN"/>
    <property type="match status" value="1"/>
</dbReference>
<evidence type="ECO:0000256" key="4">
    <source>
        <dbReference type="ARBA" id="ARBA00022475"/>
    </source>
</evidence>
<comment type="subcellular location">
    <subcellularLocation>
        <location evidence="1">Cell membrane</location>
        <topology evidence="1">Lipid-anchor</topology>
    </subcellularLocation>
</comment>
<evidence type="ECO:0000313" key="12">
    <source>
        <dbReference type="Proteomes" id="UP000752013"/>
    </source>
</evidence>
<evidence type="ECO:0000313" key="11">
    <source>
        <dbReference type="EMBL" id="NIZ46438.1"/>
    </source>
</evidence>
<evidence type="ECO:0000256" key="8">
    <source>
        <dbReference type="ARBA" id="ARBA00023288"/>
    </source>
</evidence>
<keyword evidence="8" id="KW-0449">Lipoprotein</keyword>
<keyword evidence="5 9" id="KW-0732">Signal</keyword>
<keyword evidence="3" id="KW-0813">Transport</keyword>
<dbReference type="PANTHER" id="PTHR34296">
    <property type="entry name" value="TRANSCRIPTIONAL ACTIVATOR PROTEIN MED"/>
    <property type="match status" value="1"/>
</dbReference>
<dbReference type="RefSeq" id="WP_167702905.1">
    <property type="nucleotide sequence ID" value="NZ_CP118168.1"/>
</dbReference>
<feature type="chain" id="PRO_5037385667" evidence="9">
    <location>
        <begin position="23"/>
        <end position="364"/>
    </location>
</feature>
<dbReference type="PROSITE" id="PS51257">
    <property type="entry name" value="PROKAR_LIPOPROTEIN"/>
    <property type="match status" value="1"/>
</dbReference>
<protein>
    <submittedName>
        <fullName evidence="11">BMP family ABC transporter substrate-binding protein</fullName>
    </submittedName>
</protein>
<evidence type="ECO:0000256" key="7">
    <source>
        <dbReference type="ARBA" id="ARBA00023139"/>
    </source>
</evidence>